<dbReference type="EMBL" id="CP002400">
    <property type="protein sequence ID" value="ADU27086.1"/>
    <property type="molecule type" value="Genomic_DNA"/>
</dbReference>
<keyword evidence="4" id="KW-1185">Reference proteome</keyword>
<evidence type="ECO:0000313" key="4">
    <source>
        <dbReference type="Proteomes" id="UP000001551"/>
    </source>
</evidence>
<keyword evidence="1" id="KW-0812">Transmembrane</keyword>
<evidence type="ECO:0000313" key="3">
    <source>
        <dbReference type="EMBL" id="ADU27086.1"/>
    </source>
</evidence>
<evidence type="ECO:0000259" key="2">
    <source>
        <dbReference type="Pfam" id="PF07670"/>
    </source>
</evidence>
<keyword evidence="1" id="KW-1133">Transmembrane helix</keyword>
<dbReference type="InterPro" id="IPR052549">
    <property type="entry name" value="SpmB"/>
</dbReference>
<dbReference type="PANTHER" id="PTHR35793">
    <property type="entry name" value="INNER MEMBRANE PROTEIN YJIG"/>
    <property type="match status" value="1"/>
</dbReference>
<dbReference type="Proteomes" id="UP000001551">
    <property type="component" value="Chromosome"/>
</dbReference>
<reference evidence="3 4" key="1">
    <citation type="submission" date="2010-12" db="EMBL/GenBank/DDBJ databases">
        <title>Complete sequence of Ethanoligenens harbinense YUAN-3.</title>
        <authorList>
            <person name="Lucas S."/>
            <person name="Copeland A."/>
            <person name="Lapidus A."/>
            <person name="Cheng J.-F."/>
            <person name="Bruce D."/>
            <person name="Goodwin L."/>
            <person name="Pitluck S."/>
            <person name="Chertkov O."/>
            <person name="Misra M."/>
            <person name="Detter J.C."/>
            <person name="Han C."/>
            <person name="Tapia R."/>
            <person name="Land M."/>
            <person name="Hauser L."/>
            <person name="Jeffries C."/>
            <person name="Kyrpides N."/>
            <person name="Ivanova N."/>
            <person name="Mikhailova N."/>
            <person name="Wang A."/>
            <person name="Mouttaki H."/>
            <person name="He Z."/>
            <person name="Zhou J."/>
            <person name="Hemme C.L."/>
            <person name="Woyke T."/>
        </authorList>
    </citation>
    <scope>NUCLEOTIDE SEQUENCE [LARGE SCALE GENOMIC DNA]</scope>
    <source>
        <strain evidence="4">DSM 18485 / JCM 12961 / CGMCC 1.5033 / YUAN-3</strain>
    </source>
</reference>
<name>E6U867_ETHHY</name>
<feature type="transmembrane region" description="Helical" evidence="1">
    <location>
        <begin position="43"/>
        <end position="68"/>
    </location>
</feature>
<feature type="domain" description="Nucleoside transporter/FeoB GTPase Gate" evidence="2">
    <location>
        <begin position="43"/>
        <end position="141"/>
    </location>
</feature>
<accession>E6U867</accession>
<feature type="transmembrane region" description="Helical" evidence="1">
    <location>
        <begin position="152"/>
        <end position="172"/>
    </location>
</feature>
<dbReference type="eggNOG" id="COG0700">
    <property type="taxonomic scope" value="Bacteria"/>
</dbReference>
<protein>
    <submittedName>
        <fullName evidence="3">Nucleoside recognition</fullName>
    </submittedName>
</protein>
<dbReference type="HOGENOM" id="CLU_127717_0_0_9"/>
<organism evidence="3 4">
    <name type="scientific">Ethanoligenens harbinense (strain DSM 18485 / JCM 12961 / CGMCC 1.5033 / YUAN-3)</name>
    <dbReference type="NCBI Taxonomy" id="663278"/>
    <lineage>
        <taxon>Bacteria</taxon>
        <taxon>Bacillati</taxon>
        <taxon>Bacillota</taxon>
        <taxon>Clostridia</taxon>
        <taxon>Eubacteriales</taxon>
        <taxon>Oscillospiraceae</taxon>
        <taxon>Ethanoligenens</taxon>
    </lineage>
</organism>
<dbReference type="STRING" id="663278.Ethha_1550"/>
<gene>
    <name evidence="3" type="ordered locus">Ethha_1550</name>
</gene>
<keyword evidence="1" id="KW-0472">Membrane</keyword>
<dbReference type="RefSeq" id="WP_013485441.1">
    <property type="nucleotide sequence ID" value="NC_014828.1"/>
</dbReference>
<dbReference type="GO" id="GO:0005886">
    <property type="term" value="C:plasma membrane"/>
    <property type="evidence" value="ECO:0007669"/>
    <property type="project" value="TreeGrafter"/>
</dbReference>
<sequence length="175" mass="18265">MASLGAVIVPLVIVLIVLAGLIRKQNVFDVFLQGAKEGIPITVSIIPALIGLMTAIAMLNASGAFALLTQALAPMWSMLHMPGDVVPLALMRSISGSGSLSLYQNILQKSGPDSFVGRVASVLQGSSETTFYTIAVYYGSVRVSKTRHTLPAALAADFTGLIMSVLTVSLFLGGN</sequence>
<proteinExistence type="predicted"/>
<dbReference type="KEGG" id="eha:Ethha_1550"/>
<dbReference type="Pfam" id="PF07670">
    <property type="entry name" value="Gate"/>
    <property type="match status" value="1"/>
</dbReference>
<dbReference type="AlphaFoldDB" id="E6U867"/>
<dbReference type="InterPro" id="IPR011642">
    <property type="entry name" value="Gate_dom"/>
</dbReference>
<evidence type="ECO:0000256" key="1">
    <source>
        <dbReference type="SAM" id="Phobius"/>
    </source>
</evidence>
<dbReference type="PANTHER" id="PTHR35793:SF2">
    <property type="entry name" value="INNER MEMBRANE PROTEIN YJIG"/>
    <property type="match status" value="1"/>
</dbReference>